<sequence>MTATVTTMTTTAAEQARGMVGAATEANALTAVCGVMARYCPKKKREGALLVSVDEEPELL</sequence>
<accession>A0A0D9WXG2</accession>
<dbReference type="AlphaFoldDB" id="A0A0D9WXG2"/>
<organism evidence="1 2">
    <name type="scientific">Leersia perrieri</name>
    <dbReference type="NCBI Taxonomy" id="77586"/>
    <lineage>
        <taxon>Eukaryota</taxon>
        <taxon>Viridiplantae</taxon>
        <taxon>Streptophyta</taxon>
        <taxon>Embryophyta</taxon>
        <taxon>Tracheophyta</taxon>
        <taxon>Spermatophyta</taxon>
        <taxon>Magnoliopsida</taxon>
        <taxon>Liliopsida</taxon>
        <taxon>Poales</taxon>
        <taxon>Poaceae</taxon>
        <taxon>BOP clade</taxon>
        <taxon>Oryzoideae</taxon>
        <taxon>Oryzeae</taxon>
        <taxon>Oryzinae</taxon>
        <taxon>Leersia</taxon>
    </lineage>
</organism>
<reference evidence="2" key="2">
    <citation type="submission" date="2013-12" db="EMBL/GenBank/DDBJ databases">
        <authorList>
            <person name="Yu Y."/>
            <person name="Lee S."/>
            <person name="de Baynast K."/>
            <person name="Wissotski M."/>
            <person name="Liu L."/>
            <person name="Talag J."/>
            <person name="Goicoechea J."/>
            <person name="Angelova A."/>
            <person name="Jetty R."/>
            <person name="Kudrna D."/>
            <person name="Golser W."/>
            <person name="Rivera L."/>
            <person name="Zhang J."/>
            <person name="Wing R."/>
        </authorList>
    </citation>
    <scope>NUCLEOTIDE SEQUENCE</scope>
</reference>
<dbReference type="Proteomes" id="UP000032180">
    <property type="component" value="Chromosome 7"/>
</dbReference>
<dbReference type="HOGENOM" id="CLU_2945032_0_0_1"/>
<reference evidence="1 2" key="1">
    <citation type="submission" date="2012-08" db="EMBL/GenBank/DDBJ databases">
        <title>Oryza genome evolution.</title>
        <authorList>
            <person name="Wing R.A."/>
        </authorList>
    </citation>
    <scope>NUCLEOTIDE SEQUENCE</scope>
</reference>
<proteinExistence type="predicted"/>
<reference evidence="1" key="3">
    <citation type="submission" date="2015-04" db="UniProtKB">
        <authorList>
            <consortium name="EnsemblPlants"/>
        </authorList>
    </citation>
    <scope>IDENTIFICATION</scope>
</reference>
<keyword evidence="2" id="KW-1185">Reference proteome</keyword>
<evidence type="ECO:0000313" key="1">
    <source>
        <dbReference type="EnsemblPlants" id="LPERR07G08100.1"/>
    </source>
</evidence>
<protein>
    <submittedName>
        <fullName evidence="1">Uncharacterized protein</fullName>
    </submittedName>
</protein>
<dbReference type="Gramene" id="LPERR07G08100.1">
    <property type="protein sequence ID" value="LPERR07G08100.1"/>
    <property type="gene ID" value="LPERR07G08100"/>
</dbReference>
<evidence type="ECO:0000313" key="2">
    <source>
        <dbReference type="Proteomes" id="UP000032180"/>
    </source>
</evidence>
<name>A0A0D9WXG2_9ORYZ</name>
<dbReference type="EnsemblPlants" id="LPERR07G08100.1">
    <property type="protein sequence ID" value="LPERR07G08100.1"/>
    <property type="gene ID" value="LPERR07G08100"/>
</dbReference>